<dbReference type="InterPro" id="IPR009012">
    <property type="entry name" value="GrpE_head"/>
</dbReference>
<dbReference type="Gene3D" id="2.30.22.10">
    <property type="entry name" value="Head domain of nucleotide exchange factor GrpE"/>
    <property type="match status" value="1"/>
</dbReference>
<dbReference type="GO" id="GO:0006457">
    <property type="term" value="P:protein folding"/>
    <property type="evidence" value="ECO:0007669"/>
    <property type="project" value="InterPro"/>
</dbReference>
<organism evidence="7 8">
    <name type="scientific">Candidatus Cellulosilyticum pullistercoris</name>
    <dbReference type="NCBI Taxonomy" id="2838521"/>
    <lineage>
        <taxon>Bacteria</taxon>
        <taxon>Bacillati</taxon>
        <taxon>Bacillota</taxon>
        <taxon>Clostridia</taxon>
        <taxon>Lachnospirales</taxon>
        <taxon>Cellulosilyticaceae</taxon>
        <taxon>Cellulosilyticum</taxon>
    </lineage>
</organism>
<evidence type="ECO:0000313" key="7">
    <source>
        <dbReference type="EMBL" id="MBU3804989.1"/>
    </source>
</evidence>
<evidence type="ECO:0000256" key="5">
    <source>
        <dbReference type="RuleBase" id="RU004478"/>
    </source>
</evidence>
<dbReference type="Proteomes" id="UP000824229">
    <property type="component" value="Unassembled WGS sequence"/>
</dbReference>
<dbReference type="GO" id="GO:0051087">
    <property type="term" value="F:protein-folding chaperone binding"/>
    <property type="evidence" value="ECO:0007669"/>
    <property type="project" value="InterPro"/>
</dbReference>
<dbReference type="SUPFAM" id="SSF58014">
    <property type="entry name" value="Coiled-coil domain of nucleotide exchange factor GrpE"/>
    <property type="match status" value="1"/>
</dbReference>
<protein>
    <recommendedName>
        <fullName evidence="3 4">Protein GrpE</fullName>
    </recommendedName>
    <alternativeName>
        <fullName evidence="3">HSP-70 cofactor</fullName>
    </alternativeName>
</protein>
<keyword evidence="2 3" id="KW-0143">Chaperone</keyword>
<evidence type="ECO:0000256" key="3">
    <source>
        <dbReference type="HAMAP-Rule" id="MF_01151"/>
    </source>
</evidence>
<comment type="similarity">
    <text evidence="1 3 5">Belongs to the GrpE family.</text>
</comment>
<dbReference type="AlphaFoldDB" id="A0A9E2KDM4"/>
<dbReference type="GO" id="GO:0042803">
    <property type="term" value="F:protein homodimerization activity"/>
    <property type="evidence" value="ECO:0007669"/>
    <property type="project" value="InterPro"/>
</dbReference>
<comment type="function">
    <text evidence="3 4">Participates actively in the response to hyperosmotic and heat shock by preventing the aggregation of stress-denatured proteins, in association with DnaK and GrpE. It is the nucleotide exchange factor for DnaK and may function as a thermosensor. Unfolded proteins bind initially to DnaJ; upon interaction with the DnaJ-bound protein, DnaK hydrolyzes its bound ATP, resulting in the formation of a stable complex. GrpE releases ADP from DnaK; ATP binding to DnaK triggers the release of the substrate protein, thus completing the reaction cycle. Several rounds of ATP-dependent interactions between DnaJ, DnaK and GrpE are required for fully efficient folding.</text>
</comment>
<dbReference type="InterPro" id="IPR000740">
    <property type="entry name" value="GrpE"/>
</dbReference>
<accession>A0A9E2KDM4</accession>
<dbReference type="GO" id="GO:0051082">
    <property type="term" value="F:unfolded protein binding"/>
    <property type="evidence" value="ECO:0007669"/>
    <property type="project" value="TreeGrafter"/>
</dbReference>
<sequence length="196" mass="22672">MEENQNLDQQLAEDQVAQEVETTEQTTSDEETTIVEETVTEEAEVIDEASNEKEHQAEDKAAEYLDRWQRLMAEFDNYRKRSEKEKADRYDYAVSNTVAEMLPVIDNFERALKVESQDKSFFAGVEMIYKQMIGLLEKLHVTPIEAIGKEFDPNLHNAVMHIDDENLGENIVAEELLKGYLYKEKVIRHSLVKVAN</sequence>
<reference evidence="7" key="2">
    <citation type="submission" date="2021-04" db="EMBL/GenBank/DDBJ databases">
        <authorList>
            <person name="Gilroy R."/>
        </authorList>
    </citation>
    <scope>NUCLEOTIDE SEQUENCE</scope>
    <source>
        <strain evidence="7">B5-657</strain>
    </source>
</reference>
<evidence type="ECO:0000256" key="6">
    <source>
        <dbReference type="SAM" id="MobiDB-lite"/>
    </source>
</evidence>
<dbReference type="GO" id="GO:0005737">
    <property type="term" value="C:cytoplasm"/>
    <property type="evidence" value="ECO:0007669"/>
    <property type="project" value="UniProtKB-SubCell"/>
</dbReference>
<comment type="subcellular location">
    <subcellularLocation>
        <location evidence="3">Cytoplasm</location>
    </subcellularLocation>
</comment>
<feature type="region of interest" description="Disordered" evidence="6">
    <location>
        <begin position="1"/>
        <end position="37"/>
    </location>
</feature>
<evidence type="ECO:0000256" key="4">
    <source>
        <dbReference type="RuleBase" id="RU000639"/>
    </source>
</evidence>
<dbReference type="CDD" id="cd00446">
    <property type="entry name" value="GrpE"/>
    <property type="match status" value="1"/>
</dbReference>
<reference evidence="7" key="1">
    <citation type="journal article" date="2021" name="PeerJ">
        <title>Extensive microbial diversity within the chicken gut microbiome revealed by metagenomics and culture.</title>
        <authorList>
            <person name="Gilroy R."/>
            <person name="Ravi A."/>
            <person name="Getino M."/>
            <person name="Pursley I."/>
            <person name="Horton D.L."/>
            <person name="Alikhan N.F."/>
            <person name="Baker D."/>
            <person name="Gharbi K."/>
            <person name="Hall N."/>
            <person name="Watson M."/>
            <person name="Adriaenssens E.M."/>
            <person name="Foster-Nyarko E."/>
            <person name="Jarju S."/>
            <person name="Secka A."/>
            <person name="Antonio M."/>
            <person name="Oren A."/>
            <person name="Chaudhuri R.R."/>
            <person name="La Ragione R."/>
            <person name="Hildebrand F."/>
            <person name="Pallen M.J."/>
        </authorList>
    </citation>
    <scope>NUCLEOTIDE SEQUENCE</scope>
    <source>
        <strain evidence="7">B5-657</strain>
    </source>
</reference>
<evidence type="ECO:0000256" key="2">
    <source>
        <dbReference type="ARBA" id="ARBA00023186"/>
    </source>
</evidence>
<dbReference type="PROSITE" id="PS01071">
    <property type="entry name" value="GRPE"/>
    <property type="match status" value="1"/>
</dbReference>
<evidence type="ECO:0000256" key="1">
    <source>
        <dbReference type="ARBA" id="ARBA00009054"/>
    </source>
</evidence>
<keyword evidence="3" id="KW-0963">Cytoplasm</keyword>
<feature type="compositionally biased region" description="Acidic residues" evidence="6">
    <location>
        <begin position="27"/>
        <end position="37"/>
    </location>
</feature>
<name>A0A9E2KDM4_9FIRM</name>
<proteinExistence type="inferred from homology"/>
<dbReference type="NCBIfam" id="NF010738">
    <property type="entry name" value="PRK14140.1"/>
    <property type="match status" value="1"/>
</dbReference>
<dbReference type="HAMAP" id="MF_01151">
    <property type="entry name" value="GrpE"/>
    <property type="match status" value="1"/>
</dbReference>
<dbReference type="PANTHER" id="PTHR21237">
    <property type="entry name" value="GRPE PROTEIN"/>
    <property type="match status" value="1"/>
</dbReference>
<dbReference type="PANTHER" id="PTHR21237:SF23">
    <property type="entry name" value="GRPE PROTEIN HOMOLOG, MITOCHONDRIAL"/>
    <property type="match status" value="1"/>
</dbReference>
<dbReference type="PRINTS" id="PR00773">
    <property type="entry name" value="GRPEPROTEIN"/>
</dbReference>
<dbReference type="Pfam" id="PF01025">
    <property type="entry name" value="GrpE"/>
    <property type="match status" value="1"/>
</dbReference>
<feature type="compositionally biased region" description="Low complexity" evidence="6">
    <location>
        <begin position="13"/>
        <end position="26"/>
    </location>
</feature>
<dbReference type="SUPFAM" id="SSF51064">
    <property type="entry name" value="Head domain of nucleotide exchange factor GrpE"/>
    <property type="match status" value="1"/>
</dbReference>
<comment type="subunit">
    <text evidence="3">Homodimer.</text>
</comment>
<dbReference type="Gene3D" id="3.90.20.20">
    <property type="match status" value="1"/>
</dbReference>
<dbReference type="GO" id="GO:0000774">
    <property type="term" value="F:adenyl-nucleotide exchange factor activity"/>
    <property type="evidence" value="ECO:0007669"/>
    <property type="project" value="InterPro"/>
</dbReference>
<evidence type="ECO:0000313" key="8">
    <source>
        <dbReference type="Proteomes" id="UP000824229"/>
    </source>
</evidence>
<comment type="caution">
    <text evidence="7">The sequence shown here is derived from an EMBL/GenBank/DDBJ whole genome shotgun (WGS) entry which is preliminary data.</text>
</comment>
<dbReference type="EMBL" id="JAHLFQ010000222">
    <property type="protein sequence ID" value="MBU3804989.1"/>
    <property type="molecule type" value="Genomic_DNA"/>
</dbReference>
<dbReference type="InterPro" id="IPR013805">
    <property type="entry name" value="GrpE_CC"/>
</dbReference>
<keyword evidence="3 4" id="KW-0346">Stress response</keyword>
<gene>
    <name evidence="3 7" type="primary">grpE</name>
    <name evidence="7" type="ORF">H9872_09580</name>
</gene>